<name>A0A0F8WB02_9ZZZZ</name>
<dbReference type="EMBL" id="LAZR01066231">
    <property type="protein sequence ID" value="KKK53982.1"/>
    <property type="molecule type" value="Genomic_DNA"/>
</dbReference>
<reference evidence="1" key="1">
    <citation type="journal article" date="2015" name="Nature">
        <title>Complex archaea that bridge the gap between prokaryotes and eukaryotes.</title>
        <authorList>
            <person name="Spang A."/>
            <person name="Saw J.H."/>
            <person name="Jorgensen S.L."/>
            <person name="Zaremba-Niedzwiedzka K."/>
            <person name="Martijn J."/>
            <person name="Lind A.E."/>
            <person name="van Eijk R."/>
            <person name="Schleper C."/>
            <person name="Guy L."/>
            <person name="Ettema T.J."/>
        </authorList>
    </citation>
    <scope>NUCLEOTIDE SEQUENCE</scope>
</reference>
<gene>
    <name evidence="1" type="ORF">LCGC14_3089300</name>
</gene>
<protein>
    <submittedName>
        <fullName evidence="1">Uncharacterized protein</fullName>
    </submittedName>
</protein>
<dbReference type="AlphaFoldDB" id="A0A0F8WB02"/>
<evidence type="ECO:0000313" key="1">
    <source>
        <dbReference type="EMBL" id="KKK53982.1"/>
    </source>
</evidence>
<sequence>MQGIHLRKYGVEAKIPFVLYEVDGVDLRVDAADGGTDCA</sequence>
<comment type="caution">
    <text evidence="1">The sequence shown here is derived from an EMBL/GenBank/DDBJ whole genome shotgun (WGS) entry which is preliminary data.</text>
</comment>
<organism evidence="1">
    <name type="scientific">marine sediment metagenome</name>
    <dbReference type="NCBI Taxonomy" id="412755"/>
    <lineage>
        <taxon>unclassified sequences</taxon>
        <taxon>metagenomes</taxon>
        <taxon>ecological metagenomes</taxon>
    </lineage>
</organism>
<proteinExistence type="predicted"/>
<feature type="non-terminal residue" evidence="1">
    <location>
        <position position="39"/>
    </location>
</feature>
<accession>A0A0F8WB02</accession>